<gene>
    <name evidence="2" type="ORF">K6T82_03955</name>
</gene>
<name>A0A9X1H7J5_9FLAO</name>
<sequence length="331" mass="39021">MPDVKRQHYVPRTYLKNFSEQRGDNFFIKALPKNSTAQEKIYEIAISNVCVQTDLYTLPGETEEQRMLIEKFYSENYEKHYKDVYDILTNPNKKTITEEERELIISTVVTMLYRTTKWISQHNSFFDRILENAYNLAISKGFDYFMYEDQKISFADKTLEQLQKEYKKEERASQVITQLEVALNLIKWRLEKNTIMVVRITDEAEYITSDNPVVYQNRKGKLVSPFDASNILKLPLDSKHLLLLMPYGDETNKLSITRSERLDEASFQSKVVSNFLQFGNSERFILGTDKGLKTYLNDKKETEREITPEEKIKFDKKDAELDRKLKELGML</sequence>
<dbReference type="RefSeq" id="WP_144219321.1">
    <property type="nucleotide sequence ID" value="NZ_JAINUY010000001.1"/>
</dbReference>
<dbReference type="InterPro" id="IPR025332">
    <property type="entry name" value="DUF4238"/>
</dbReference>
<keyword evidence="1" id="KW-0175">Coiled coil</keyword>
<comment type="caution">
    <text evidence="2">The sequence shown here is derived from an EMBL/GenBank/DDBJ whole genome shotgun (WGS) entry which is preliminary data.</text>
</comment>
<organism evidence="2 3">
    <name type="scientific">Flavobacterium potami</name>
    <dbReference type="NCBI Taxonomy" id="2872310"/>
    <lineage>
        <taxon>Bacteria</taxon>
        <taxon>Pseudomonadati</taxon>
        <taxon>Bacteroidota</taxon>
        <taxon>Flavobacteriia</taxon>
        <taxon>Flavobacteriales</taxon>
        <taxon>Flavobacteriaceae</taxon>
        <taxon>Flavobacterium</taxon>
    </lineage>
</organism>
<dbReference type="EMBL" id="JAINUY010000001">
    <property type="protein sequence ID" value="MBZ4033905.1"/>
    <property type="molecule type" value="Genomic_DNA"/>
</dbReference>
<evidence type="ECO:0000313" key="2">
    <source>
        <dbReference type="EMBL" id="MBZ4033905.1"/>
    </source>
</evidence>
<feature type="coiled-coil region" evidence="1">
    <location>
        <begin position="152"/>
        <end position="179"/>
    </location>
</feature>
<protein>
    <submittedName>
        <fullName evidence="2">DUF4238 domain-containing protein</fullName>
    </submittedName>
</protein>
<reference evidence="2 3" key="1">
    <citation type="journal article" date="2023" name="Antonie Van Leeuwenhoek">
        <title>Flavobacterium potami sp. nov., a multi-metal resistance genes harbouring bacterium isolated from shallow river silt.</title>
        <authorList>
            <person name="Li S."/>
            <person name="Mao S."/>
            <person name="Mu W."/>
            <person name="Guo B."/>
            <person name="Li C."/>
            <person name="Zhu Q."/>
            <person name="Hou X."/>
            <person name="Zhao Y."/>
            <person name="Wei S."/>
            <person name="Liu H."/>
            <person name="Liu A."/>
        </authorList>
    </citation>
    <scope>NUCLEOTIDE SEQUENCE [LARGE SCALE GENOMIC DNA]</scope>
    <source>
        <strain evidence="2 3">17A</strain>
    </source>
</reference>
<dbReference type="Pfam" id="PF14022">
    <property type="entry name" value="DUF4238"/>
    <property type="match status" value="1"/>
</dbReference>
<evidence type="ECO:0000256" key="1">
    <source>
        <dbReference type="SAM" id="Coils"/>
    </source>
</evidence>
<keyword evidence="3" id="KW-1185">Reference proteome</keyword>
<proteinExistence type="predicted"/>
<dbReference type="Proteomes" id="UP001139366">
    <property type="component" value="Unassembled WGS sequence"/>
</dbReference>
<accession>A0A9X1H7J5</accession>
<dbReference type="AlphaFoldDB" id="A0A9X1H7J5"/>
<evidence type="ECO:0000313" key="3">
    <source>
        <dbReference type="Proteomes" id="UP001139366"/>
    </source>
</evidence>